<gene>
    <name evidence="2" type="ORF">K1X13_14705</name>
</gene>
<feature type="transmembrane region" description="Helical" evidence="1">
    <location>
        <begin position="35"/>
        <end position="53"/>
    </location>
</feature>
<name>A0ABS7RLZ4_9ACTN</name>
<dbReference type="Pfam" id="PF05437">
    <property type="entry name" value="AzlD"/>
    <property type="match status" value="1"/>
</dbReference>
<evidence type="ECO:0000313" key="2">
    <source>
        <dbReference type="EMBL" id="MBY9076083.1"/>
    </source>
</evidence>
<evidence type="ECO:0000313" key="3">
    <source>
        <dbReference type="Proteomes" id="UP000754710"/>
    </source>
</evidence>
<keyword evidence="1" id="KW-0472">Membrane</keyword>
<organism evidence="2 3">
    <name type="scientific">Nocardioides jiangsuensis</name>
    <dbReference type="NCBI Taxonomy" id="2866161"/>
    <lineage>
        <taxon>Bacteria</taxon>
        <taxon>Bacillati</taxon>
        <taxon>Actinomycetota</taxon>
        <taxon>Actinomycetes</taxon>
        <taxon>Propionibacteriales</taxon>
        <taxon>Nocardioidaceae</taxon>
        <taxon>Nocardioides</taxon>
    </lineage>
</organism>
<protein>
    <submittedName>
        <fullName evidence="2">AzlD domain-containing protein</fullName>
    </submittedName>
</protein>
<accession>A0ABS7RLZ4</accession>
<dbReference type="RefSeq" id="WP_221025767.1">
    <property type="nucleotide sequence ID" value="NZ_JAIEZQ010000002.1"/>
</dbReference>
<proteinExistence type="predicted"/>
<evidence type="ECO:0000256" key="1">
    <source>
        <dbReference type="SAM" id="Phobius"/>
    </source>
</evidence>
<keyword evidence="3" id="KW-1185">Reference proteome</keyword>
<feature type="transmembrane region" description="Helical" evidence="1">
    <location>
        <begin position="85"/>
        <end position="105"/>
    </location>
</feature>
<dbReference type="InterPro" id="IPR008407">
    <property type="entry name" value="Brnchd-chn_aa_trnsp_AzlD"/>
</dbReference>
<dbReference type="Proteomes" id="UP000754710">
    <property type="component" value="Unassembled WGS sequence"/>
</dbReference>
<comment type="caution">
    <text evidence="2">The sequence shown here is derived from an EMBL/GenBank/DDBJ whole genome shotgun (WGS) entry which is preliminary data.</text>
</comment>
<sequence>MTTVVALLLVGVGSVAYRLLPLLGAARVPEAVSTAAGWAGISVLTAVTVRGVLSHEDDSIPWAVPVALVSVGLGLAMAVRGRPPLVVLGVGAACYLVLAATAGALG</sequence>
<reference evidence="2 3" key="1">
    <citation type="submission" date="2021-08" db="EMBL/GenBank/DDBJ databases">
        <title>Nocardioides bacterium WL0053 sp. nov., isolated from the sediment.</title>
        <authorList>
            <person name="Wang L."/>
            <person name="Zhang D."/>
            <person name="Zhang A."/>
        </authorList>
    </citation>
    <scope>NUCLEOTIDE SEQUENCE [LARGE SCALE GENOMIC DNA]</scope>
    <source>
        <strain evidence="2 3">WL0053</strain>
    </source>
</reference>
<keyword evidence="1" id="KW-0812">Transmembrane</keyword>
<feature type="transmembrane region" description="Helical" evidence="1">
    <location>
        <begin position="60"/>
        <end position="79"/>
    </location>
</feature>
<dbReference type="EMBL" id="JAIEZQ010000002">
    <property type="protein sequence ID" value="MBY9076083.1"/>
    <property type="molecule type" value="Genomic_DNA"/>
</dbReference>
<keyword evidence="1" id="KW-1133">Transmembrane helix</keyword>